<evidence type="ECO:0000313" key="3">
    <source>
        <dbReference type="EMBL" id="EOB15194.1"/>
    </source>
</evidence>
<dbReference type="AlphaFoldDB" id="R0MB44"/>
<dbReference type="Pfam" id="PF15663">
    <property type="entry name" value="zf-CCCH_3"/>
    <property type="match status" value="1"/>
</dbReference>
<dbReference type="PANTHER" id="PTHR15725">
    <property type="entry name" value="ZN-FINGER, C-X8-C-X5-C-X3-H TYPE-CONTAINING"/>
    <property type="match status" value="1"/>
</dbReference>
<dbReference type="HOGENOM" id="CLU_1251457_0_0_1"/>
<feature type="zinc finger region" description="C3H1-type" evidence="1">
    <location>
        <begin position="1"/>
        <end position="25"/>
    </location>
</feature>
<dbReference type="PANTHER" id="PTHR15725:SF14">
    <property type="entry name" value="ZINC FINGER CCCH DOMAIN-CONTAINING PROTEIN 11A"/>
    <property type="match status" value="1"/>
</dbReference>
<accession>R0MB44</accession>
<dbReference type="EMBL" id="KB908915">
    <property type="protein sequence ID" value="EOB15194.1"/>
    <property type="molecule type" value="Genomic_DNA"/>
</dbReference>
<proteinExistence type="predicted"/>
<dbReference type="STRING" id="578461.R0MB44"/>
<dbReference type="GO" id="GO:0008270">
    <property type="term" value="F:zinc ion binding"/>
    <property type="evidence" value="ECO:0007669"/>
    <property type="project" value="UniProtKB-KW"/>
</dbReference>
<dbReference type="SMART" id="SM00356">
    <property type="entry name" value="ZnF_C3H1"/>
    <property type="match status" value="3"/>
</dbReference>
<gene>
    <name evidence="3" type="primary">ZC11A</name>
    <name evidence="3" type="ORF">NBO_7g0012</name>
</gene>
<keyword evidence="4" id="KW-1185">Reference proteome</keyword>
<evidence type="ECO:0000256" key="1">
    <source>
        <dbReference type="PROSITE-ProRule" id="PRU00723"/>
    </source>
</evidence>
<dbReference type="InterPro" id="IPR041686">
    <property type="entry name" value="Znf-CCCH_3"/>
</dbReference>
<dbReference type="Gene3D" id="4.10.1000.10">
    <property type="entry name" value="Zinc finger, CCCH-type"/>
    <property type="match status" value="1"/>
</dbReference>
<sequence>MEDCYFFLYSDCKLKDRCMYRHNPISKDNLITCKIWKKTKKCRTDCPLRHSEYHELKQRKETMCYWEDKGGCTKYRCEYKHKDPVKDEWKEVKVKSLTEIKNLKNTIEIENEKKTEIDISNSEVIEDVKSVIREETNEQNINEIVEPVLSKRGFTIEPIEIKRPKIETPKEFDDLDKELQELDDLLNEDD</sequence>
<evidence type="ECO:0000259" key="2">
    <source>
        <dbReference type="PROSITE" id="PS50103"/>
    </source>
</evidence>
<dbReference type="VEuPathDB" id="MicrosporidiaDB:NBO_7g0012"/>
<feature type="domain" description="C3H1-type" evidence="2">
    <location>
        <begin position="1"/>
        <end position="25"/>
    </location>
</feature>
<reference evidence="3 4" key="1">
    <citation type="journal article" date="2013" name="BMC Genomics">
        <title>Comparative genomics of parasitic silkworm microsporidia reveal an association between genome expansion and host adaptation.</title>
        <authorList>
            <person name="Pan G."/>
            <person name="Xu J."/>
            <person name="Li T."/>
            <person name="Xia Q."/>
            <person name="Liu S.L."/>
            <person name="Zhang G."/>
            <person name="Li S."/>
            <person name="Li C."/>
            <person name="Liu H."/>
            <person name="Yang L."/>
            <person name="Liu T."/>
            <person name="Zhang X."/>
            <person name="Wu Z."/>
            <person name="Fan W."/>
            <person name="Dang X."/>
            <person name="Xiang H."/>
            <person name="Tao M."/>
            <person name="Li Y."/>
            <person name="Hu J."/>
            <person name="Li Z."/>
            <person name="Lin L."/>
            <person name="Luo J."/>
            <person name="Geng L."/>
            <person name="Wang L."/>
            <person name="Long M."/>
            <person name="Wan Y."/>
            <person name="He N."/>
            <person name="Zhang Z."/>
            <person name="Lu C."/>
            <person name="Keeling P.J."/>
            <person name="Wang J."/>
            <person name="Xiang Z."/>
            <person name="Zhou Z."/>
        </authorList>
    </citation>
    <scope>NUCLEOTIDE SEQUENCE [LARGE SCALE GENOMIC DNA]</scope>
    <source>
        <strain evidence="4">CQ1 / CVCC 102059</strain>
    </source>
</reference>
<evidence type="ECO:0000313" key="4">
    <source>
        <dbReference type="Proteomes" id="UP000016927"/>
    </source>
</evidence>
<dbReference type="Proteomes" id="UP000016927">
    <property type="component" value="Unassembled WGS sequence"/>
</dbReference>
<name>R0MB44_NOSB1</name>
<dbReference type="OMA" id="SEYHELK"/>
<keyword evidence="1" id="KW-0479">Metal-binding</keyword>
<keyword evidence="1" id="KW-0862">Zinc</keyword>
<organism evidence="3 4">
    <name type="scientific">Nosema bombycis (strain CQ1 / CVCC 102059)</name>
    <name type="common">Microsporidian parasite</name>
    <name type="synonym">Pebrine of silkworm</name>
    <dbReference type="NCBI Taxonomy" id="578461"/>
    <lineage>
        <taxon>Eukaryota</taxon>
        <taxon>Fungi</taxon>
        <taxon>Fungi incertae sedis</taxon>
        <taxon>Microsporidia</taxon>
        <taxon>Nosematidae</taxon>
        <taxon>Nosema</taxon>
    </lineage>
</organism>
<dbReference type="InterPro" id="IPR000571">
    <property type="entry name" value="Znf_CCCH"/>
</dbReference>
<dbReference type="OrthoDB" id="5395350at2759"/>
<keyword evidence="1" id="KW-0863">Zinc-finger</keyword>
<dbReference type="PROSITE" id="PS50103">
    <property type="entry name" value="ZF_C3H1"/>
    <property type="match status" value="1"/>
</dbReference>
<protein>
    <submittedName>
        <fullName evidence="3">Zinc finger CCCH domain-containing protein 11A</fullName>
    </submittedName>
</protein>